<dbReference type="GO" id="GO:0008270">
    <property type="term" value="F:zinc ion binding"/>
    <property type="evidence" value="ECO:0007669"/>
    <property type="project" value="InterPro"/>
</dbReference>
<evidence type="ECO:0000259" key="7">
    <source>
        <dbReference type="PROSITE" id="PS51144"/>
    </source>
</evidence>
<reference evidence="8" key="1">
    <citation type="submission" date="2017-03" db="EMBL/GenBank/DDBJ databases">
        <authorList>
            <person name="Afonso C.L."/>
            <person name="Miller P.J."/>
            <person name="Scott M.A."/>
            <person name="Spackman E."/>
            <person name="Goraichik I."/>
            <person name="Dimitrov K.M."/>
            <person name="Suarez D.L."/>
            <person name="Swayne D.E."/>
        </authorList>
    </citation>
    <scope>NUCLEOTIDE SEQUENCE</scope>
</reference>
<evidence type="ECO:0000313" key="8">
    <source>
        <dbReference type="EMBL" id="AVI02148.1"/>
    </source>
</evidence>
<organism evidence="8">
    <name type="scientific">Chlamydomonas sp. ICE-L</name>
    <dbReference type="NCBI Taxonomy" id="309537"/>
    <lineage>
        <taxon>Eukaryota</taxon>
        <taxon>Viridiplantae</taxon>
        <taxon>Chlorophyta</taxon>
        <taxon>core chlorophytes</taxon>
        <taxon>Chlorophyceae</taxon>
        <taxon>CS clade</taxon>
        <taxon>Chlamydomonadales</taxon>
        <taxon>Chlamydomonadaceae</taxon>
        <taxon>Chlamydomonas</taxon>
    </lineage>
</organism>
<keyword evidence="4" id="KW-0862">Zinc</keyword>
<name>A0A2P0ZWF8_9CHLO</name>
<feature type="domain" description="Alpha-carbonic anhydrase" evidence="7">
    <location>
        <begin position="102"/>
        <end position="372"/>
    </location>
</feature>
<accession>A0A2P0ZWF8</accession>
<evidence type="ECO:0000256" key="3">
    <source>
        <dbReference type="ARBA" id="ARBA00022723"/>
    </source>
</evidence>
<dbReference type="InterPro" id="IPR023561">
    <property type="entry name" value="Carbonic_anhydrase_a-class"/>
</dbReference>
<keyword evidence="3" id="KW-0479">Metal-binding</keyword>
<dbReference type="GO" id="GO:0004089">
    <property type="term" value="F:carbonate dehydratase activity"/>
    <property type="evidence" value="ECO:0007669"/>
    <property type="project" value="UniProtKB-EC"/>
</dbReference>
<comment type="similarity">
    <text evidence="1">Belongs to the alpha-carbonic anhydrase family.</text>
</comment>
<protein>
    <recommendedName>
        <fullName evidence="2">carbonic anhydrase</fullName>
        <ecNumber evidence="2">4.2.1.1</ecNumber>
    </recommendedName>
</protein>
<dbReference type="InterPro" id="IPR001148">
    <property type="entry name" value="CA_dom"/>
</dbReference>
<evidence type="ECO:0000256" key="6">
    <source>
        <dbReference type="ARBA" id="ARBA00048348"/>
    </source>
</evidence>
<dbReference type="InterPro" id="IPR036398">
    <property type="entry name" value="CA_dom_sf"/>
</dbReference>
<dbReference type="InterPro" id="IPR041891">
    <property type="entry name" value="Alpha_CA_prokaryot-like"/>
</dbReference>
<dbReference type="EC" id="4.2.1.1" evidence="2"/>
<evidence type="ECO:0000256" key="1">
    <source>
        <dbReference type="ARBA" id="ARBA00010718"/>
    </source>
</evidence>
<dbReference type="SMR" id="A0A2P0ZWF8"/>
<evidence type="ECO:0000256" key="2">
    <source>
        <dbReference type="ARBA" id="ARBA00012925"/>
    </source>
</evidence>
<dbReference type="AlphaFoldDB" id="A0A2P0ZWF8"/>
<dbReference type="PANTHER" id="PTHR18952">
    <property type="entry name" value="CARBONIC ANHYDRASE"/>
    <property type="match status" value="1"/>
</dbReference>
<dbReference type="SUPFAM" id="SSF51069">
    <property type="entry name" value="Carbonic anhydrase"/>
    <property type="match status" value="1"/>
</dbReference>
<dbReference type="SMART" id="SM01057">
    <property type="entry name" value="Carb_anhydrase"/>
    <property type="match status" value="1"/>
</dbReference>
<dbReference type="PANTHER" id="PTHR18952:SF265">
    <property type="entry name" value="CARBONIC ANHYDRASE"/>
    <property type="match status" value="1"/>
</dbReference>
<dbReference type="EMBL" id="KY826431">
    <property type="protein sequence ID" value="AVI02148.1"/>
    <property type="molecule type" value="mRNA"/>
</dbReference>
<dbReference type="Gene3D" id="3.10.200.10">
    <property type="entry name" value="Alpha carbonic anhydrase"/>
    <property type="match status" value="1"/>
</dbReference>
<proteinExistence type="evidence at transcript level"/>
<evidence type="ECO:0000256" key="5">
    <source>
        <dbReference type="ARBA" id="ARBA00023239"/>
    </source>
</evidence>
<dbReference type="Pfam" id="PF00194">
    <property type="entry name" value="Carb_anhydrase"/>
    <property type="match status" value="1"/>
</dbReference>
<dbReference type="CDD" id="cd03124">
    <property type="entry name" value="alpha_CA_prokaryotic_like"/>
    <property type="match status" value="1"/>
</dbReference>
<comment type="catalytic activity">
    <reaction evidence="6">
        <text>hydrogencarbonate + H(+) = CO2 + H2O</text>
        <dbReference type="Rhea" id="RHEA:10748"/>
        <dbReference type="ChEBI" id="CHEBI:15377"/>
        <dbReference type="ChEBI" id="CHEBI:15378"/>
        <dbReference type="ChEBI" id="CHEBI:16526"/>
        <dbReference type="ChEBI" id="CHEBI:17544"/>
        <dbReference type="EC" id="4.2.1.1"/>
    </reaction>
</comment>
<dbReference type="PROSITE" id="PS51144">
    <property type="entry name" value="ALPHA_CA_2"/>
    <property type="match status" value="1"/>
</dbReference>
<evidence type="ECO:0000256" key="4">
    <source>
        <dbReference type="ARBA" id="ARBA00022833"/>
    </source>
</evidence>
<keyword evidence="5" id="KW-0456">Lyase</keyword>
<sequence>MKLNLTSSQSAVARSRAPAARGVKLAPARRNVSVSALPPAESEANDALAETISRKVKPMLVSDLLNVPKLKRRGLMMAGAAAMFGCECCSDMLGTGAAQANASWTYKEDGFSGPDFWPDQCLTGGAQSPIDLSLANNRPQAGRGTIKFPVGPLQFDYGRYEKVNVLNTGHGTMQVNFQPGNMVTVPKRYVPVRPPSQLLASSPGGACLCPTKPFDLDLIQYHFHTPSEHAIDGKQAAMEAHLVHRNKNTGGLAVVAVLIQPGGPQPNPCLELGLEEAPTEGGVQQASTKTVNPAMLLPRATSQGTQPYVHYTGSLTTPPCSEGVDWFVLTTPIKVPDKQVLDFMRFAGNGKGYVRNSRPLQPINGREIDYSDQFQI</sequence>